<dbReference type="Proteomes" id="UP001214898">
    <property type="component" value="Chromosome"/>
</dbReference>
<dbReference type="Proteomes" id="UP000665181">
    <property type="component" value="Unassembled WGS sequence"/>
</dbReference>
<dbReference type="GO" id="GO:0005737">
    <property type="term" value="C:cytoplasm"/>
    <property type="evidence" value="ECO:0007669"/>
    <property type="project" value="UniProtKB-SubCell"/>
</dbReference>
<comment type="subunit">
    <text evidence="3">Forms a complex with KhpB.</text>
</comment>
<evidence type="ECO:0000313" key="7">
    <source>
        <dbReference type="EMBL" id="WEY83772.1"/>
    </source>
</evidence>
<dbReference type="Proteomes" id="UP000032247">
    <property type="component" value="Unassembled WGS sequence"/>
</dbReference>
<organism evidence="4 9">
    <name type="scientific">Bacillus subtilis</name>
    <dbReference type="NCBI Taxonomy" id="1423"/>
    <lineage>
        <taxon>Bacteria</taxon>
        <taxon>Bacillati</taxon>
        <taxon>Bacillota</taxon>
        <taxon>Bacilli</taxon>
        <taxon>Bacillales</taxon>
        <taxon>Bacillaceae</taxon>
        <taxon>Bacillus</taxon>
    </lineage>
</organism>
<protein>
    <recommendedName>
        <fullName evidence="3">RNA-binding protein KhpA</fullName>
    </recommendedName>
    <alternativeName>
        <fullName evidence="3">KH-domain protein A</fullName>
    </alternativeName>
</protein>
<dbReference type="AlphaFoldDB" id="A0A0C3L6N1"/>
<dbReference type="PANTHER" id="PTHR34654:SF1">
    <property type="entry name" value="RNA-BINDING PROTEIN KHPA"/>
    <property type="match status" value="1"/>
</dbReference>
<dbReference type="Pfam" id="PF13083">
    <property type="entry name" value="KH_KhpA-B"/>
    <property type="match status" value="1"/>
</dbReference>
<dbReference type="InterPro" id="IPR020627">
    <property type="entry name" value="KhpA"/>
</dbReference>
<accession>A0A0C3L6N1</accession>
<dbReference type="EMBL" id="LJZV01000013">
    <property type="protein sequence ID" value="KZD91130.1"/>
    <property type="molecule type" value="Genomic_DNA"/>
</dbReference>
<keyword evidence="3" id="KW-0961">Cell wall biogenesis/degradation</keyword>
<dbReference type="STRING" id="483913.AN935_08350"/>
<dbReference type="PANTHER" id="PTHR34654">
    <property type="entry name" value="UPF0109 PROTEIN SCO5592"/>
    <property type="match status" value="1"/>
</dbReference>
<reference evidence="5 10" key="2">
    <citation type="submission" date="2015-09" db="EMBL/GenBank/DDBJ databases">
        <title>Spore heat resistance.</title>
        <authorList>
            <person name="Boekhorst J."/>
            <person name="Berendsen E.M."/>
            <person name="Wells-Bennik M.H."/>
            <person name="Kuipers O.P."/>
        </authorList>
    </citation>
    <scope>NUCLEOTIDE SEQUENCE [LARGE SCALE GENOMIC DNA]</scope>
    <source>
        <strain evidence="5 10">B4122</strain>
    </source>
</reference>
<dbReference type="RefSeq" id="WP_014476792.1">
    <property type="nucleotide sequence ID" value="NZ_AP024626.1"/>
</dbReference>
<dbReference type="GO" id="GO:0008360">
    <property type="term" value="P:regulation of cell shape"/>
    <property type="evidence" value="ECO:0007669"/>
    <property type="project" value="UniProtKB-KW"/>
</dbReference>
<dbReference type="Proteomes" id="UP001229422">
    <property type="component" value="Chromosome"/>
</dbReference>
<comment type="function">
    <text evidence="3">A probable RNA chaperone. Forms a complex with KhpB which binds to cellular RNA and controls its expression. Plays a role in peptidoglycan (PG) homeostasis and cell length regulation.</text>
</comment>
<dbReference type="Gene3D" id="3.30.300.20">
    <property type="match status" value="1"/>
</dbReference>
<evidence type="ECO:0000313" key="9">
    <source>
        <dbReference type="Proteomes" id="UP000032247"/>
    </source>
</evidence>
<evidence type="ECO:0000256" key="2">
    <source>
        <dbReference type="ARBA" id="ARBA00022884"/>
    </source>
</evidence>
<dbReference type="InterPro" id="IPR015946">
    <property type="entry name" value="KH_dom-like_a/b"/>
</dbReference>
<comment type="subcellular location">
    <subcellularLocation>
        <location evidence="3">Cytoplasm</location>
    </subcellularLocation>
</comment>
<comment type="similarity">
    <text evidence="3">Belongs to the KhpA RNA-binding protein family.</text>
</comment>
<dbReference type="Proteomes" id="UP000076442">
    <property type="component" value="Unassembled WGS sequence"/>
</dbReference>
<dbReference type="CDD" id="cd22533">
    <property type="entry name" value="KH-II_YlqC-like"/>
    <property type="match status" value="1"/>
</dbReference>
<dbReference type="EMBL" id="CP120576">
    <property type="protein sequence ID" value="WEY83772.1"/>
    <property type="molecule type" value="Genomic_DNA"/>
</dbReference>
<dbReference type="EMBL" id="JAGFPW010000010">
    <property type="protein sequence ID" value="MBO3795176.1"/>
    <property type="molecule type" value="Genomic_DNA"/>
</dbReference>
<dbReference type="GO" id="GO:0071555">
    <property type="term" value="P:cell wall organization"/>
    <property type="evidence" value="ECO:0007669"/>
    <property type="project" value="UniProtKB-KW"/>
</dbReference>
<name>A0A0C3L6N1_BACIU</name>
<dbReference type="InterPro" id="IPR009019">
    <property type="entry name" value="KH_sf_prok-type"/>
</dbReference>
<evidence type="ECO:0000256" key="1">
    <source>
        <dbReference type="ARBA" id="ARBA00022490"/>
    </source>
</evidence>
<reference evidence="4 9" key="1">
    <citation type="submission" date="2014-12" db="EMBL/GenBank/DDBJ databases">
        <title>Comparative genome analysis of Bacillus coagulans HM-08, Clostridium butyricum HM-68, Bacillus subtilis HM-66 and Bacillus licheniformis BL-09.</title>
        <authorList>
            <person name="Zhang H."/>
        </authorList>
    </citation>
    <scope>NUCLEOTIDE SEQUENCE [LARGE SCALE GENOMIC DNA]</scope>
    <source>
        <strain evidence="4 9">HM-66</strain>
    </source>
</reference>
<keyword evidence="3" id="KW-0133">Cell shape</keyword>
<keyword evidence="1 3" id="KW-0963">Cytoplasm</keyword>
<dbReference type="GO" id="GO:0009252">
    <property type="term" value="P:peptidoglycan biosynthetic process"/>
    <property type="evidence" value="ECO:0007669"/>
    <property type="project" value="UniProtKB-UniRule"/>
</dbReference>
<evidence type="ECO:0000313" key="4">
    <source>
        <dbReference type="EMBL" id="KIU12611.1"/>
    </source>
</evidence>
<evidence type="ECO:0000313" key="10">
    <source>
        <dbReference type="Proteomes" id="UP000076442"/>
    </source>
</evidence>
<dbReference type="GO" id="GO:0003723">
    <property type="term" value="F:RNA binding"/>
    <property type="evidence" value="ECO:0007669"/>
    <property type="project" value="UniProtKB-UniRule"/>
</dbReference>
<reference evidence="6" key="3">
    <citation type="submission" date="2021-03" db="EMBL/GenBank/DDBJ databases">
        <title>Isolation of Bacillus subtilis from fermented food sample.</title>
        <authorList>
            <person name="Lakshmanan V."/>
            <person name="Athira K."/>
            <person name="Rajagopal K."/>
        </authorList>
    </citation>
    <scope>NUCLEOTIDE SEQUENCE</scope>
    <source>
        <strain evidence="6">S1</strain>
    </source>
</reference>
<proteinExistence type="inferred from homology"/>
<sequence length="81" mass="9034">MTDQHLEDLIVHIVTPLVDHPDDIRVIREETDQKIALRLSVHKSDTGKVIGKQGRTAKAIRTAVFAAGAQSSKKVQFEIFD</sequence>
<keyword evidence="3" id="KW-0143">Chaperone</keyword>
<dbReference type="PATRIC" id="fig|1423.167.peg.1042"/>
<dbReference type="SUPFAM" id="SSF54814">
    <property type="entry name" value="Prokaryotic type KH domain (KH-domain type II)"/>
    <property type="match status" value="1"/>
</dbReference>
<evidence type="ECO:0000313" key="5">
    <source>
        <dbReference type="EMBL" id="KZD91130.1"/>
    </source>
</evidence>
<dbReference type="EMBL" id="JXBC01000002">
    <property type="protein sequence ID" value="KIU12611.1"/>
    <property type="molecule type" value="Genomic_DNA"/>
</dbReference>
<keyword evidence="2 3" id="KW-0694">RNA-binding</keyword>
<reference evidence="7" key="4">
    <citation type="submission" date="2023-03" db="EMBL/GenBank/DDBJ databases">
        <title>Complete genome sequences of 52 Bacillus and Priestia strains isolated from West-African fermentations and 26 reference strains from the DSMZ collection.</title>
        <authorList>
            <person name="Wiedenbein E.S."/>
            <person name="Canoy T.S."/>
            <person name="Hui Y."/>
            <person name="Parkouda C."/>
            <person name="Dawende C."/>
            <person name="Ametefe E."/>
            <person name="Jespersen L."/>
            <person name="Nielsen D.S."/>
        </authorList>
    </citation>
    <scope>NUCLEOTIDE SEQUENCE</scope>
    <source>
        <strain evidence="7">PRO56</strain>
    </source>
</reference>
<evidence type="ECO:0000313" key="8">
    <source>
        <dbReference type="EMBL" id="WHM21258.1"/>
    </source>
</evidence>
<reference evidence="8" key="5">
    <citation type="submission" date="2023-05" db="EMBL/GenBank/DDBJ databases">
        <title>Complete genome sequence of Bacillus subtilis SRCM117797 isolated from Soybean paste.</title>
        <authorList>
            <person name="Abraha H.B."/>
            <person name="Kim K.-P."/>
            <person name="Ryu M.-S."/>
            <person name="Jeong D.-Y."/>
        </authorList>
    </citation>
    <scope>NUCLEOTIDE SEQUENCE</scope>
    <source>
        <strain evidence="8">SRCM117797</strain>
    </source>
</reference>
<dbReference type="HAMAP" id="MF_00088">
    <property type="entry name" value="KhpA"/>
    <property type="match status" value="1"/>
</dbReference>
<evidence type="ECO:0000313" key="6">
    <source>
        <dbReference type="EMBL" id="MBO3795176.1"/>
    </source>
</evidence>
<gene>
    <name evidence="7" type="primary">ylqC</name>
    <name evidence="3" type="synonym">khpA</name>
    <name evidence="5" type="ORF">B4122_2719</name>
    <name evidence="6" type="ORF">J5227_12835</name>
    <name evidence="7" type="ORF">P5633_15625</name>
    <name evidence="8" type="ORF">QL281_21190</name>
    <name evidence="4" type="ORF">SC09_Contig19orf01135</name>
</gene>
<dbReference type="EMBL" id="CP125292">
    <property type="protein sequence ID" value="WHM21258.1"/>
    <property type="molecule type" value="Genomic_DNA"/>
</dbReference>
<evidence type="ECO:0000256" key="3">
    <source>
        <dbReference type="HAMAP-Rule" id="MF_00088"/>
    </source>
</evidence>